<proteinExistence type="predicted"/>
<reference evidence="2" key="2">
    <citation type="submission" date="2025-08" db="UniProtKB">
        <authorList>
            <consortium name="RefSeq"/>
        </authorList>
    </citation>
    <scope>IDENTIFICATION</scope>
    <source>
        <tissue evidence="2">Whole plant</tissue>
    </source>
</reference>
<evidence type="ECO:0000313" key="2">
    <source>
        <dbReference type="RefSeq" id="XP_015970621.1"/>
    </source>
</evidence>
<dbReference type="PANTHER" id="PTHR47266">
    <property type="entry name" value="ENDONUCLEASE-RELATED"/>
    <property type="match status" value="1"/>
</dbReference>
<dbReference type="RefSeq" id="XP_015970621.1">
    <property type="nucleotide sequence ID" value="XM_016115135.1"/>
</dbReference>
<organism evidence="1 2">
    <name type="scientific">Arachis duranensis</name>
    <name type="common">Wild peanut</name>
    <dbReference type="NCBI Taxonomy" id="130453"/>
    <lineage>
        <taxon>Eukaryota</taxon>
        <taxon>Viridiplantae</taxon>
        <taxon>Streptophyta</taxon>
        <taxon>Embryophyta</taxon>
        <taxon>Tracheophyta</taxon>
        <taxon>Spermatophyta</taxon>
        <taxon>Magnoliopsida</taxon>
        <taxon>eudicotyledons</taxon>
        <taxon>Gunneridae</taxon>
        <taxon>Pentapetalae</taxon>
        <taxon>rosids</taxon>
        <taxon>fabids</taxon>
        <taxon>Fabales</taxon>
        <taxon>Fabaceae</taxon>
        <taxon>Papilionoideae</taxon>
        <taxon>50 kb inversion clade</taxon>
        <taxon>dalbergioids sensu lato</taxon>
        <taxon>Dalbergieae</taxon>
        <taxon>Pterocarpus clade</taxon>
        <taxon>Arachis</taxon>
    </lineage>
</organism>
<protein>
    <submittedName>
        <fullName evidence="2">Uncharacterized protein LOC107494099</fullName>
    </submittedName>
</protein>
<keyword evidence="1" id="KW-1185">Reference proteome</keyword>
<accession>A0A6P4DQI1</accession>
<dbReference type="GeneID" id="107494099"/>
<dbReference type="InterPro" id="IPR052160">
    <property type="entry name" value="Gypsy_RT_Integrase-like"/>
</dbReference>
<sequence length="153" mass="18123">MSPYQLVYGKACHLSVELEHRAFWALKLLNFDNNTAGERKILQLNELEEFRSQAYENAKIYKEKVKKWHDQRLAPRSFVEGQKVLIYNSKLKLFLGRLRSRWSRPFLVTKVSPYGHIEIMEESSQRTFTVNGQRLKHYLGNMGEIPKMKYNLS</sequence>
<dbReference type="AlphaFoldDB" id="A0A6P4DQI1"/>
<evidence type="ECO:0000313" key="1">
    <source>
        <dbReference type="Proteomes" id="UP000515211"/>
    </source>
</evidence>
<name>A0A6P4DQI1_ARADU</name>
<reference evidence="1" key="1">
    <citation type="journal article" date="2016" name="Nat. Genet.">
        <title>The genome sequences of Arachis duranensis and Arachis ipaensis, the diploid ancestors of cultivated peanut.</title>
        <authorList>
            <person name="Bertioli D.J."/>
            <person name="Cannon S.B."/>
            <person name="Froenicke L."/>
            <person name="Huang G."/>
            <person name="Farmer A.D."/>
            <person name="Cannon E.K."/>
            <person name="Liu X."/>
            <person name="Gao D."/>
            <person name="Clevenger J."/>
            <person name="Dash S."/>
            <person name="Ren L."/>
            <person name="Moretzsohn M.C."/>
            <person name="Shirasawa K."/>
            <person name="Huang W."/>
            <person name="Vidigal B."/>
            <person name="Abernathy B."/>
            <person name="Chu Y."/>
            <person name="Niederhuth C.E."/>
            <person name="Umale P."/>
            <person name="Araujo A.C."/>
            <person name="Kozik A."/>
            <person name="Kim K.D."/>
            <person name="Burow M.D."/>
            <person name="Varshney R.K."/>
            <person name="Wang X."/>
            <person name="Zhang X."/>
            <person name="Barkley N."/>
            <person name="Guimaraes P.M."/>
            <person name="Isobe S."/>
            <person name="Guo B."/>
            <person name="Liao B."/>
            <person name="Stalker H.T."/>
            <person name="Schmitz R.J."/>
            <person name="Scheffler B.E."/>
            <person name="Leal-Bertioli S.C."/>
            <person name="Xun X."/>
            <person name="Jackson S.A."/>
            <person name="Michelmore R."/>
            <person name="Ozias-Akins P."/>
        </authorList>
    </citation>
    <scope>NUCLEOTIDE SEQUENCE [LARGE SCALE GENOMIC DNA]</scope>
    <source>
        <strain evidence="1">cv. V14167</strain>
    </source>
</reference>
<dbReference type="Proteomes" id="UP000515211">
    <property type="component" value="Chromosome 6"/>
</dbReference>
<gene>
    <name evidence="2" type="primary">LOC107494099</name>
</gene>
<dbReference type="KEGG" id="adu:107494099"/>